<name>A0AC61Y7Q5_9FLAO</name>
<reference evidence="1" key="1">
    <citation type="submission" date="2019-09" db="EMBL/GenBank/DDBJ databases">
        <authorList>
            <person name="Rodrigo-Torres L."/>
            <person name="Arahal R. D."/>
            <person name="Lucena T."/>
        </authorList>
    </citation>
    <scope>NUCLEOTIDE SEQUENCE</scope>
    <source>
        <strain evidence="1">ISS653</strain>
    </source>
</reference>
<dbReference type="Proteomes" id="UP000356253">
    <property type="component" value="Unassembled WGS sequence"/>
</dbReference>
<evidence type="ECO:0000313" key="2">
    <source>
        <dbReference type="Proteomes" id="UP000356253"/>
    </source>
</evidence>
<sequence>MEFIITAVFVIAIILFIRWAILNVSKTAKKSYDTAKTSNSQMGSFIRNSESMVNSQYNKVKKYAQRNISKSYLTGCTWILSNELSKNILYTFRNNGELLITTNGIVEKAKYEIIIDNNSILISKNGIIEHYSILNIYDNFLFLNKISTDSILIFANQTKYKDEVKSIINQQARELFDYNSSQRIE</sequence>
<keyword evidence="2" id="KW-1185">Reference proteome</keyword>
<accession>A0AC61Y7Q5</accession>
<evidence type="ECO:0000313" key="1">
    <source>
        <dbReference type="EMBL" id="VVV00529.1"/>
    </source>
</evidence>
<organism evidence="1 2">
    <name type="scientific">Mesonia oceanica</name>
    <dbReference type="NCBI Taxonomy" id="2687242"/>
    <lineage>
        <taxon>Bacteria</taxon>
        <taxon>Pseudomonadati</taxon>
        <taxon>Bacteroidota</taxon>
        <taxon>Flavobacteriia</taxon>
        <taxon>Flavobacteriales</taxon>
        <taxon>Flavobacteriaceae</taxon>
        <taxon>Mesonia</taxon>
    </lineage>
</organism>
<comment type="caution">
    <text evidence="1">The sequence shown here is derived from an EMBL/GenBank/DDBJ whole genome shotgun (WGS) entry which is preliminary data.</text>
</comment>
<gene>
    <name evidence="1" type="ORF">FVB9532_01800</name>
</gene>
<dbReference type="EMBL" id="CABVMM010000006">
    <property type="protein sequence ID" value="VVV00529.1"/>
    <property type="molecule type" value="Genomic_DNA"/>
</dbReference>
<proteinExistence type="predicted"/>
<protein>
    <submittedName>
        <fullName evidence="1">Uncharacterized protein</fullName>
    </submittedName>
</protein>